<accession>A0AAQ3WF03</accession>
<proteinExistence type="predicted"/>
<name>A0AAQ3WF03_PASNO</name>
<organism evidence="1 2">
    <name type="scientific">Paspalum notatum var. saurae</name>
    <dbReference type="NCBI Taxonomy" id="547442"/>
    <lineage>
        <taxon>Eukaryota</taxon>
        <taxon>Viridiplantae</taxon>
        <taxon>Streptophyta</taxon>
        <taxon>Embryophyta</taxon>
        <taxon>Tracheophyta</taxon>
        <taxon>Spermatophyta</taxon>
        <taxon>Magnoliopsida</taxon>
        <taxon>Liliopsida</taxon>
        <taxon>Poales</taxon>
        <taxon>Poaceae</taxon>
        <taxon>PACMAD clade</taxon>
        <taxon>Panicoideae</taxon>
        <taxon>Andropogonodae</taxon>
        <taxon>Paspaleae</taxon>
        <taxon>Paspalinae</taxon>
        <taxon>Paspalum</taxon>
    </lineage>
</organism>
<evidence type="ECO:0000313" key="1">
    <source>
        <dbReference type="EMBL" id="WVZ59156.1"/>
    </source>
</evidence>
<evidence type="ECO:0000313" key="2">
    <source>
        <dbReference type="Proteomes" id="UP001341281"/>
    </source>
</evidence>
<keyword evidence="2" id="KW-1185">Reference proteome</keyword>
<reference evidence="1 2" key="1">
    <citation type="submission" date="2024-02" db="EMBL/GenBank/DDBJ databases">
        <title>High-quality chromosome-scale genome assembly of Pensacola bahiagrass (Paspalum notatum Flugge var. saurae).</title>
        <authorList>
            <person name="Vega J.M."/>
            <person name="Podio M."/>
            <person name="Orjuela J."/>
            <person name="Siena L.A."/>
            <person name="Pessino S.C."/>
            <person name="Combes M.C."/>
            <person name="Mariac C."/>
            <person name="Albertini E."/>
            <person name="Pupilli F."/>
            <person name="Ortiz J.P.A."/>
            <person name="Leblanc O."/>
        </authorList>
    </citation>
    <scope>NUCLEOTIDE SEQUENCE [LARGE SCALE GENOMIC DNA]</scope>
    <source>
        <strain evidence="1">R1</strain>
        <tissue evidence="1">Leaf</tissue>
    </source>
</reference>
<gene>
    <name evidence="1" type="ORF">U9M48_009348</name>
</gene>
<dbReference type="AlphaFoldDB" id="A0AAQ3WF03"/>
<dbReference type="EMBL" id="CP144746">
    <property type="protein sequence ID" value="WVZ59156.1"/>
    <property type="molecule type" value="Genomic_DNA"/>
</dbReference>
<protein>
    <submittedName>
        <fullName evidence="1">Uncharacterized protein</fullName>
    </submittedName>
</protein>
<dbReference type="Proteomes" id="UP001341281">
    <property type="component" value="Chromosome 02"/>
</dbReference>
<sequence>MHTGSRLVKHARIQQLRREFELLEFKEGGRSLGLLALSHNLDDAAEGARPSDGGHDVVAKFIRIVPPKFSQLAPSIETPVDLDTLMIEDVVGQFKVQEDRQA</sequence>